<feature type="region of interest" description="Disordered" evidence="1">
    <location>
        <begin position="16"/>
        <end position="72"/>
    </location>
</feature>
<dbReference type="Proteomes" id="UP001596099">
    <property type="component" value="Unassembled WGS sequence"/>
</dbReference>
<keyword evidence="3" id="KW-1185">Reference proteome</keyword>
<proteinExistence type="predicted"/>
<evidence type="ECO:0000256" key="1">
    <source>
        <dbReference type="SAM" id="MobiDB-lite"/>
    </source>
</evidence>
<evidence type="ECO:0000313" key="3">
    <source>
        <dbReference type="Proteomes" id="UP001596099"/>
    </source>
</evidence>
<gene>
    <name evidence="2" type="ORF">ACFPYI_09335</name>
</gene>
<feature type="compositionally biased region" description="Acidic residues" evidence="1">
    <location>
        <begin position="52"/>
        <end position="61"/>
    </location>
</feature>
<organism evidence="2 3">
    <name type="scientific">Halomarina salina</name>
    <dbReference type="NCBI Taxonomy" id="1872699"/>
    <lineage>
        <taxon>Archaea</taxon>
        <taxon>Methanobacteriati</taxon>
        <taxon>Methanobacteriota</taxon>
        <taxon>Stenosarchaea group</taxon>
        <taxon>Halobacteria</taxon>
        <taxon>Halobacteriales</taxon>
        <taxon>Natronomonadaceae</taxon>
        <taxon>Halomarina</taxon>
    </lineage>
</organism>
<dbReference type="AlphaFoldDB" id="A0ABD5RLQ4"/>
<protein>
    <submittedName>
        <fullName evidence="2">Uncharacterized protein</fullName>
    </submittedName>
</protein>
<sequence length="87" mass="9335">MYVLGWNGDEYSRVAENSSKAPGRYTNPDGASTAGVSRAGPKVPLEAGGDAAGDEANDEERSESWECSDRPLSVHPHRLFGQLSRVD</sequence>
<comment type="caution">
    <text evidence="2">The sequence shown here is derived from an EMBL/GenBank/DDBJ whole genome shotgun (WGS) entry which is preliminary data.</text>
</comment>
<name>A0ABD5RLQ4_9EURY</name>
<evidence type="ECO:0000313" key="2">
    <source>
        <dbReference type="EMBL" id="MFC5971532.1"/>
    </source>
</evidence>
<accession>A0ABD5RLQ4</accession>
<reference evidence="2 3" key="1">
    <citation type="journal article" date="2019" name="Int. J. Syst. Evol. Microbiol.">
        <title>The Global Catalogue of Microorganisms (GCM) 10K type strain sequencing project: providing services to taxonomists for standard genome sequencing and annotation.</title>
        <authorList>
            <consortium name="The Broad Institute Genomics Platform"/>
            <consortium name="The Broad Institute Genome Sequencing Center for Infectious Disease"/>
            <person name="Wu L."/>
            <person name="Ma J."/>
        </authorList>
    </citation>
    <scope>NUCLEOTIDE SEQUENCE [LARGE SCALE GENOMIC DNA]</scope>
    <source>
        <strain evidence="2 3">CGMCC 1.12543</strain>
    </source>
</reference>
<dbReference type="EMBL" id="JBHSQH010000001">
    <property type="protein sequence ID" value="MFC5971532.1"/>
    <property type="molecule type" value="Genomic_DNA"/>
</dbReference>
<dbReference type="RefSeq" id="WP_247414426.1">
    <property type="nucleotide sequence ID" value="NZ_JALLGW010000001.1"/>
</dbReference>